<reference evidence="7 8" key="1">
    <citation type="journal article" date="2017" name="Antonie Van Leeuwenhoek">
        <title>Phylogenomic resolution of the bacterial genus Pantoea and its relationship with Erwinia and Tatumella.</title>
        <authorList>
            <person name="Palmer M."/>
            <person name="Steenkamp E.T."/>
            <person name="Coetzee M.P."/>
            <person name="Chan W.Y."/>
            <person name="van Zyl E."/>
            <person name="De Maayer P."/>
            <person name="Coutinho T.A."/>
            <person name="Blom J."/>
            <person name="Smits T.H."/>
            <person name="Duffy B."/>
            <person name="Venter S.N."/>
        </authorList>
    </citation>
    <scope>NUCLEOTIDE SEQUENCE [LARGE SCALE GENOMIC DNA]</scope>
    <source>
        <strain evidence="7 8">LMG 26277</strain>
    </source>
</reference>
<dbReference type="SUPFAM" id="SSF52540">
    <property type="entry name" value="P-loop containing nucleoside triphosphate hydrolases"/>
    <property type="match status" value="1"/>
</dbReference>
<dbReference type="OrthoDB" id="9757917at2"/>
<keyword evidence="4" id="KW-0067">ATP-binding</keyword>
<proteinExistence type="predicted"/>
<keyword evidence="2" id="KW-0378">Hydrolase</keyword>
<keyword evidence="5" id="KW-0175">Coiled coil</keyword>
<dbReference type="PANTHER" id="PTHR43788:SF8">
    <property type="entry name" value="DNA-BINDING PROTEIN SMUBP-2"/>
    <property type="match status" value="1"/>
</dbReference>
<dbReference type="AlphaFoldDB" id="A0A1X1D9Q5"/>
<sequence length="1080" mass="121412">MDAQPTPESILRAWQRIEFFQPYTLDEKKQSIRLTLSELRRAGDRLLPWLNAELREQCDIPDRAAYVVHLGLFDKSIANQVARQVFGTESGLAAEENEQRLDNEGITCFAKVVVDKHGAPALQDLSVSSLPWALGHLAQQRFNQLHSQTFKNHCETLADKLTTFALSLRAAVENGPRILGAADVLALLHDELVPWADFSPAWKYALQIDWFESGSSASEDDTADEDEAGGSNNIALPILNSFFFDDLEIVSASLHPSQKSKSLRAYLSNESVPKIDLYSQSAMDAIITLSHPAKTPPGRWPADPRHNMSLMQQFAINAATTELADGGILSVNGPPGTGKTTLLRDLVAHNVVERARVLSGFTQVADTFDKNGLLVPALCGFEMVIASSNNAAVENISKELPQQSSIAEAYREINYLAASANQIAAAGLPRRDKRTAKEPNGKGRTYHLFRPLETDKQCWGVISAALGSKKNRQRFAQRFLIDEHFLRDTPAEANRPQNENFLSLWRWWKCHQHTSFAEAKRAFLHQLKQTDALQQQLVTLADLRASEPQDLTPLKQQLNALQQQLTQQVRARDLAETQNHALEVQIRHLLQQQKVLDATSPGWFSRLLNRKKVQAYQQEKAAVQQNLLQLTQQQVLYAQQLEAAQRKTGEIESQIQHVQQHLQQLIDRQAAQAREVQALQQRFPDVAMPDPACAIDDVTLQRNALWQNKEINDQRSRLFVAAMALHQAWLNEALYQPAFRSVLFGMSDFLASPQKSPQPVREWQTLFMMVPVLSTTFASVGRMFSGVGAEELGWLLIDEAGQASPQQAVGAIWRAKRVLVVGDPLQIEPVFTTSPALVKYLCEDTLARHADHWNPGLLSVQQVADRTNHWGCELEVMNQVQSIGIPLWVHRRCREPMFSLANRMAYNGRMIHGLDTEAIRARPLQGLIHNRWIHVTGKTTDKQYHDSLGDGLLQLLDTLLSQHVALASLYIITPFKAVKFALIDRLAQRDLHTWRQWQPMLKQKEIKEWQEKNIGTVHTFQGKENDTVILVLGCDEENKGGAHWAASKPNLLNVALTRAKNNIFVIGNRTVWGSYPGLQD</sequence>
<dbReference type="GO" id="GO:0005524">
    <property type="term" value="F:ATP binding"/>
    <property type="evidence" value="ECO:0007669"/>
    <property type="project" value="UniProtKB-KW"/>
</dbReference>
<comment type="caution">
    <text evidence="7">The sequence shown here is derived from an EMBL/GenBank/DDBJ whole genome shotgun (WGS) entry which is preliminary data.</text>
</comment>
<feature type="domain" description="DNA2/NAM7 helicase-like C-terminal" evidence="6">
    <location>
        <begin position="889"/>
        <end position="1069"/>
    </location>
</feature>
<keyword evidence="1" id="KW-0547">Nucleotide-binding</keyword>
<dbReference type="PANTHER" id="PTHR43788">
    <property type="entry name" value="DNA2/NAM7 HELICASE FAMILY MEMBER"/>
    <property type="match status" value="1"/>
</dbReference>
<gene>
    <name evidence="7" type="ORF">HA48_09830</name>
</gene>
<dbReference type="Proteomes" id="UP000193104">
    <property type="component" value="Unassembled WGS sequence"/>
</dbReference>
<dbReference type="EMBL" id="MLFS01000022">
    <property type="protein sequence ID" value="ORM73388.1"/>
    <property type="molecule type" value="Genomic_DNA"/>
</dbReference>
<dbReference type="Pfam" id="PF13087">
    <property type="entry name" value="AAA_12"/>
    <property type="match status" value="1"/>
</dbReference>
<dbReference type="GO" id="GO:0043139">
    <property type="term" value="F:5'-3' DNA helicase activity"/>
    <property type="evidence" value="ECO:0007669"/>
    <property type="project" value="TreeGrafter"/>
</dbReference>
<evidence type="ECO:0000256" key="5">
    <source>
        <dbReference type="SAM" id="Coils"/>
    </source>
</evidence>
<dbReference type="InterPro" id="IPR041679">
    <property type="entry name" value="DNA2/NAM7-like_C"/>
</dbReference>
<dbReference type="InterPro" id="IPR027417">
    <property type="entry name" value="P-loop_NTPase"/>
</dbReference>
<feature type="coiled-coil region" evidence="5">
    <location>
        <begin position="558"/>
        <end position="633"/>
    </location>
</feature>
<keyword evidence="3 7" id="KW-0347">Helicase</keyword>
<accession>A0A1X1D9Q5</accession>
<evidence type="ECO:0000256" key="4">
    <source>
        <dbReference type="ARBA" id="ARBA00022840"/>
    </source>
</evidence>
<evidence type="ECO:0000259" key="6">
    <source>
        <dbReference type="Pfam" id="PF13087"/>
    </source>
</evidence>
<evidence type="ECO:0000313" key="7">
    <source>
        <dbReference type="EMBL" id="ORM73388.1"/>
    </source>
</evidence>
<evidence type="ECO:0000256" key="1">
    <source>
        <dbReference type="ARBA" id="ARBA00022741"/>
    </source>
</evidence>
<name>A0A1X1D9Q5_9GAMM</name>
<dbReference type="GO" id="GO:0016787">
    <property type="term" value="F:hydrolase activity"/>
    <property type="evidence" value="ECO:0007669"/>
    <property type="project" value="UniProtKB-KW"/>
</dbReference>
<evidence type="ECO:0000313" key="8">
    <source>
        <dbReference type="Proteomes" id="UP000193104"/>
    </source>
</evidence>
<protein>
    <submittedName>
        <fullName evidence="7">Helicase</fullName>
    </submittedName>
</protein>
<evidence type="ECO:0000256" key="3">
    <source>
        <dbReference type="ARBA" id="ARBA00022806"/>
    </source>
</evidence>
<dbReference type="RefSeq" id="WP_128601101.1">
    <property type="nucleotide sequence ID" value="NZ_MLFS01000022.1"/>
</dbReference>
<dbReference type="InterPro" id="IPR050534">
    <property type="entry name" value="Coronavir_polyprotein_1ab"/>
</dbReference>
<dbReference type="Gene3D" id="3.40.50.300">
    <property type="entry name" value="P-loop containing nucleotide triphosphate hydrolases"/>
    <property type="match status" value="3"/>
</dbReference>
<evidence type="ECO:0000256" key="2">
    <source>
        <dbReference type="ARBA" id="ARBA00022801"/>
    </source>
</evidence>
<organism evidence="7 8">
    <name type="scientific">Pantoea wallisii</name>
    <dbReference type="NCBI Taxonomy" id="1076551"/>
    <lineage>
        <taxon>Bacteria</taxon>
        <taxon>Pseudomonadati</taxon>
        <taxon>Pseudomonadota</taxon>
        <taxon>Gammaproteobacteria</taxon>
        <taxon>Enterobacterales</taxon>
        <taxon>Erwiniaceae</taxon>
        <taxon>Pantoea</taxon>
    </lineage>
</organism>
<keyword evidence="8" id="KW-1185">Reference proteome</keyword>
<dbReference type="STRING" id="1076551.HA48_09830"/>